<protein>
    <recommendedName>
        <fullName evidence="3">Prephenate dehydratase</fullName>
        <ecNumber evidence="2">4.2.1.51</ecNumber>
    </recommendedName>
</protein>
<dbReference type="PIRSF" id="PIRSF001500">
    <property type="entry name" value="Chor_mut_pdt_Ppr"/>
    <property type="match status" value="1"/>
</dbReference>
<dbReference type="Gene3D" id="3.30.70.260">
    <property type="match status" value="1"/>
</dbReference>
<feature type="domain" description="Prephenate dehydratase" evidence="10">
    <location>
        <begin position="7"/>
        <end position="185"/>
    </location>
</feature>
<dbReference type="NCBIfam" id="NF008865">
    <property type="entry name" value="PRK11898.1"/>
    <property type="match status" value="1"/>
</dbReference>
<dbReference type="SUPFAM" id="SSF53850">
    <property type="entry name" value="Periplasmic binding protein-like II"/>
    <property type="match status" value="1"/>
</dbReference>
<dbReference type="SUPFAM" id="SSF55021">
    <property type="entry name" value="ACT-like"/>
    <property type="match status" value="1"/>
</dbReference>
<gene>
    <name evidence="12" type="primary">pheA</name>
    <name evidence="12" type="ORF">FX155_09665</name>
</gene>
<dbReference type="InterPro" id="IPR045865">
    <property type="entry name" value="ACT-like_dom_sf"/>
</dbReference>
<comment type="pathway">
    <text evidence="1">Amino-acid biosynthesis; L-phenylalanine biosynthesis; phenylpyruvate from prephenate: step 1/1.</text>
</comment>
<sequence length="281" mass="31693">MGEQTIPVGYQGVPGAYSHLALRQYFAGRPVEARNYMLFEDVINAVMKGEIRYGVLPIENSSTGGITEVYDLVRRYGAFIVGEKIVKVEHCLLAWPGAKLEDIREVYSHPQGFSQCRTFFKEHPAMRQFNYFNTAKAAELVAEKKTGYMAAVAGAQAAEQYGLAILARGINTNQSNYTRFIVISRERELVPEADKITLIVSLKHQPGSLYRVLSHFARYQINMTNIESRPIPGRPWEYYFHMDITGHLTDPAVRQALADLPEDTTECKILGNYPADHGKEQ</sequence>
<feature type="domain" description="ACT" evidence="11">
    <location>
        <begin position="197"/>
        <end position="274"/>
    </location>
</feature>
<dbReference type="UniPathway" id="UPA00121">
    <property type="reaction ID" value="UER00345"/>
</dbReference>
<dbReference type="AlphaFoldDB" id="A0A6N7W410"/>
<evidence type="ECO:0000256" key="8">
    <source>
        <dbReference type="ARBA" id="ARBA00047848"/>
    </source>
</evidence>
<dbReference type="GO" id="GO:0005737">
    <property type="term" value="C:cytoplasm"/>
    <property type="evidence" value="ECO:0007669"/>
    <property type="project" value="TreeGrafter"/>
</dbReference>
<organism evidence="12 13">
    <name type="scientific">Acidaminococcus fermentans</name>
    <dbReference type="NCBI Taxonomy" id="905"/>
    <lineage>
        <taxon>Bacteria</taxon>
        <taxon>Bacillati</taxon>
        <taxon>Bacillota</taxon>
        <taxon>Negativicutes</taxon>
        <taxon>Acidaminococcales</taxon>
        <taxon>Acidaminococcaceae</taxon>
        <taxon>Acidaminococcus</taxon>
    </lineage>
</organism>
<dbReference type="InterPro" id="IPR001086">
    <property type="entry name" value="Preph_deHydtase"/>
</dbReference>
<evidence type="ECO:0000256" key="2">
    <source>
        <dbReference type="ARBA" id="ARBA00013147"/>
    </source>
</evidence>
<evidence type="ECO:0000259" key="11">
    <source>
        <dbReference type="PROSITE" id="PS51671"/>
    </source>
</evidence>
<keyword evidence="5" id="KW-0057">Aromatic amino acid biosynthesis</keyword>
<comment type="catalytic activity">
    <reaction evidence="8">
        <text>prephenate + H(+) = 3-phenylpyruvate + CO2 + H2O</text>
        <dbReference type="Rhea" id="RHEA:21648"/>
        <dbReference type="ChEBI" id="CHEBI:15377"/>
        <dbReference type="ChEBI" id="CHEBI:15378"/>
        <dbReference type="ChEBI" id="CHEBI:16526"/>
        <dbReference type="ChEBI" id="CHEBI:18005"/>
        <dbReference type="ChEBI" id="CHEBI:29934"/>
        <dbReference type="EC" id="4.2.1.51"/>
    </reaction>
</comment>
<dbReference type="CDD" id="cd04905">
    <property type="entry name" value="ACT_CM-PDT"/>
    <property type="match status" value="1"/>
</dbReference>
<comment type="caution">
    <text evidence="12">The sequence shown here is derived from an EMBL/GenBank/DDBJ whole genome shotgun (WGS) entry which is preliminary data.</text>
</comment>
<evidence type="ECO:0000256" key="3">
    <source>
        <dbReference type="ARBA" id="ARBA00021872"/>
    </source>
</evidence>
<accession>A0A6N7W410</accession>
<evidence type="ECO:0000259" key="10">
    <source>
        <dbReference type="PROSITE" id="PS51171"/>
    </source>
</evidence>
<dbReference type="PANTHER" id="PTHR21022:SF19">
    <property type="entry name" value="PREPHENATE DEHYDRATASE-RELATED"/>
    <property type="match status" value="1"/>
</dbReference>
<feature type="site" description="Essential for prephenate dehydratase activity" evidence="9">
    <location>
        <position position="178"/>
    </location>
</feature>
<proteinExistence type="predicted"/>
<evidence type="ECO:0000256" key="6">
    <source>
        <dbReference type="ARBA" id="ARBA00023222"/>
    </source>
</evidence>
<dbReference type="PANTHER" id="PTHR21022">
    <property type="entry name" value="PREPHENATE DEHYDRATASE P PROTEIN"/>
    <property type="match status" value="1"/>
</dbReference>
<dbReference type="EMBL" id="VULN01000015">
    <property type="protein sequence ID" value="MSS82858.1"/>
    <property type="molecule type" value="Genomic_DNA"/>
</dbReference>
<evidence type="ECO:0000313" key="12">
    <source>
        <dbReference type="EMBL" id="MSS82858.1"/>
    </source>
</evidence>
<dbReference type="PROSITE" id="PS51671">
    <property type="entry name" value="ACT"/>
    <property type="match status" value="1"/>
</dbReference>
<evidence type="ECO:0000256" key="4">
    <source>
        <dbReference type="ARBA" id="ARBA00022605"/>
    </source>
</evidence>
<name>A0A6N7W410_ACIFE</name>
<dbReference type="InterPro" id="IPR008242">
    <property type="entry name" value="Chor_mutase/pphenate_deHydtase"/>
</dbReference>
<dbReference type="OrthoDB" id="9802281at2"/>
<evidence type="ECO:0000256" key="7">
    <source>
        <dbReference type="ARBA" id="ARBA00023239"/>
    </source>
</evidence>
<reference evidence="12 13" key="1">
    <citation type="submission" date="2019-08" db="EMBL/GenBank/DDBJ databases">
        <title>In-depth cultivation of the pig gut microbiome towards novel bacterial diversity and tailored functional studies.</title>
        <authorList>
            <person name="Wylensek D."/>
            <person name="Hitch T.C.A."/>
            <person name="Clavel T."/>
        </authorList>
    </citation>
    <scope>NUCLEOTIDE SEQUENCE [LARGE SCALE GENOMIC DNA]</scope>
    <source>
        <strain evidence="12 13">WCA-389-WT-5B</strain>
    </source>
</reference>
<dbReference type="CDD" id="cd13631">
    <property type="entry name" value="PBP2_Ct-PDT_like"/>
    <property type="match status" value="1"/>
</dbReference>
<evidence type="ECO:0000313" key="13">
    <source>
        <dbReference type="Proteomes" id="UP000441455"/>
    </source>
</evidence>
<dbReference type="GO" id="GO:0004664">
    <property type="term" value="F:prephenate dehydratase activity"/>
    <property type="evidence" value="ECO:0007669"/>
    <property type="project" value="UniProtKB-EC"/>
</dbReference>
<dbReference type="Proteomes" id="UP000441455">
    <property type="component" value="Unassembled WGS sequence"/>
</dbReference>
<dbReference type="Pfam" id="PF01842">
    <property type="entry name" value="ACT"/>
    <property type="match status" value="1"/>
</dbReference>
<dbReference type="PROSITE" id="PS51171">
    <property type="entry name" value="PREPHENATE_DEHYDR_3"/>
    <property type="match status" value="1"/>
</dbReference>
<dbReference type="EC" id="4.2.1.51" evidence="2"/>
<evidence type="ECO:0000256" key="9">
    <source>
        <dbReference type="PIRSR" id="PIRSR001500-2"/>
    </source>
</evidence>
<evidence type="ECO:0000256" key="1">
    <source>
        <dbReference type="ARBA" id="ARBA00004741"/>
    </source>
</evidence>
<evidence type="ECO:0000256" key="5">
    <source>
        <dbReference type="ARBA" id="ARBA00023141"/>
    </source>
</evidence>
<keyword evidence="4" id="KW-0028">Amino-acid biosynthesis</keyword>
<keyword evidence="7 12" id="KW-0456">Lyase</keyword>
<dbReference type="InterPro" id="IPR002912">
    <property type="entry name" value="ACT_dom"/>
</dbReference>
<dbReference type="RefSeq" id="WP_022487357.1">
    <property type="nucleotide sequence ID" value="NZ_VULN01000015.1"/>
</dbReference>
<keyword evidence="6" id="KW-0584">Phenylalanine biosynthesis</keyword>
<dbReference type="GO" id="GO:0009094">
    <property type="term" value="P:L-phenylalanine biosynthetic process"/>
    <property type="evidence" value="ECO:0007669"/>
    <property type="project" value="UniProtKB-UniPathway"/>
</dbReference>
<dbReference type="Gene3D" id="3.40.190.10">
    <property type="entry name" value="Periplasmic binding protein-like II"/>
    <property type="match status" value="2"/>
</dbReference>
<dbReference type="Pfam" id="PF00800">
    <property type="entry name" value="PDT"/>
    <property type="match status" value="1"/>
</dbReference>